<comment type="caution">
    <text evidence="15">The sequence shown here is derived from an EMBL/GenBank/DDBJ whole genome shotgun (WGS) entry which is preliminary data.</text>
</comment>
<proteinExistence type="predicted"/>
<evidence type="ECO:0000256" key="11">
    <source>
        <dbReference type="ARBA" id="ARBA00041557"/>
    </source>
</evidence>
<keyword evidence="8" id="KW-0966">Cell projection</keyword>
<evidence type="ECO:0000256" key="8">
    <source>
        <dbReference type="ARBA" id="ARBA00023273"/>
    </source>
</evidence>
<dbReference type="AlphaFoldDB" id="A0AA86R166"/>
<name>A0AA86R166_9EUKA</name>
<accession>A0AA86R166</accession>
<feature type="region of interest" description="Disordered" evidence="14">
    <location>
        <begin position="139"/>
        <end position="166"/>
    </location>
</feature>
<keyword evidence="13" id="KW-0175">Coiled coil</keyword>
<dbReference type="InterPro" id="IPR015943">
    <property type="entry name" value="WD40/YVTN_repeat-like_dom_sf"/>
</dbReference>
<evidence type="ECO:0000256" key="4">
    <source>
        <dbReference type="ARBA" id="ARBA00022737"/>
    </source>
</evidence>
<dbReference type="GO" id="GO:0045504">
    <property type="term" value="F:dynein heavy chain binding"/>
    <property type="evidence" value="ECO:0007669"/>
    <property type="project" value="TreeGrafter"/>
</dbReference>
<gene>
    <name evidence="15" type="ORF">HINF_LOCUS52661</name>
    <name evidence="16" type="ORF">HINF_LOCUS76438</name>
</gene>
<evidence type="ECO:0000256" key="5">
    <source>
        <dbReference type="ARBA" id="ARBA00022846"/>
    </source>
</evidence>
<feature type="repeat" description="WD" evidence="12">
    <location>
        <begin position="522"/>
        <end position="564"/>
    </location>
</feature>
<evidence type="ECO:0000313" key="17">
    <source>
        <dbReference type="Proteomes" id="UP001642409"/>
    </source>
</evidence>
<evidence type="ECO:0000256" key="3">
    <source>
        <dbReference type="ARBA" id="ARBA00022574"/>
    </source>
</evidence>
<evidence type="ECO:0000256" key="13">
    <source>
        <dbReference type="SAM" id="Coils"/>
    </source>
</evidence>
<feature type="compositionally biased region" description="Basic and acidic residues" evidence="14">
    <location>
        <begin position="146"/>
        <end position="161"/>
    </location>
</feature>
<feature type="repeat" description="WD" evidence="12">
    <location>
        <begin position="586"/>
        <end position="600"/>
    </location>
</feature>
<protein>
    <recommendedName>
        <fullName evidence="10">Dynein axonemal intermediate chain 4</fullName>
    </recommendedName>
    <alternativeName>
        <fullName evidence="11">WD repeat-containing protein 78</fullName>
    </alternativeName>
</protein>
<comment type="subcellular location">
    <subcellularLocation>
        <location evidence="1">Cytoplasm</location>
        <location evidence="1">Cytoskeleton</location>
        <location evidence="1">Flagellum axoneme</location>
    </subcellularLocation>
    <subcellularLocation>
        <location evidence="9">Dynein axonemal particle</location>
    </subcellularLocation>
</comment>
<dbReference type="Pfam" id="PF00400">
    <property type="entry name" value="WD40"/>
    <property type="match status" value="2"/>
</dbReference>
<dbReference type="SUPFAM" id="SSF50978">
    <property type="entry name" value="WD40 repeat-like"/>
    <property type="match status" value="1"/>
</dbReference>
<keyword evidence="4" id="KW-0677">Repeat</keyword>
<dbReference type="EMBL" id="CATOUU010000984">
    <property type="protein sequence ID" value="CAI9965016.1"/>
    <property type="molecule type" value="Genomic_DNA"/>
</dbReference>
<keyword evidence="7" id="KW-0206">Cytoskeleton</keyword>
<dbReference type="InterPro" id="IPR001680">
    <property type="entry name" value="WD40_rpt"/>
</dbReference>
<feature type="coiled-coil region" evidence="13">
    <location>
        <begin position="204"/>
        <end position="231"/>
    </location>
</feature>
<dbReference type="PANTHER" id="PTHR12442:SF12">
    <property type="entry name" value="DYNEIN AXONEMAL INTERMEDIATE CHAIN 4"/>
    <property type="match status" value="1"/>
</dbReference>
<reference evidence="16 17" key="2">
    <citation type="submission" date="2024-07" db="EMBL/GenBank/DDBJ databases">
        <authorList>
            <person name="Akdeniz Z."/>
        </authorList>
    </citation>
    <scope>NUCLEOTIDE SEQUENCE [LARGE SCALE GENOMIC DNA]</scope>
</reference>
<dbReference type="GO" id="GO:0045503">
    <property type="term" value="F:dynein light chain binding"/>
    <property type="evidence" value="ECO:0007669"/>
    <property type="project" value="TreeGrafter"/>
</dbReference>
<dbReference type="GO" id="GO:0120293">
    <property type="term" value="C:dynein axonemal particle"/>
    <property type="evidence" value="ECO:0007669"/>
    <property type="project" value="UniProtKB-SubCell"/>
</dbReference>
<dbReference type="EMBL" id="CAXDID020000709">
    <property type="protein sequence ID" value="CAL6111524.1"/>
    <property type="molecule type" value="Genomic_DNA"/>
</dbReference>
<dbReference type="Gene3D" id="2.130.10.10">
    <property type="entry name" value="YVTN repeat-like/Quinoprotein amine dehydrogenase"/>
    <property type="match status" value="2"/>
</dbReference>
<dbReference type="PROSITE" id="PS50082">
    <property type="entry name" value="WD_REPEATS_2"/>
    <property type="match status" value="2"/>
</dbReference>
<evidence type="ECO:0000256" key="1">
    <source>
        <dbReference type="ARBA" id="ARBA00004611"/>
    </source>
</evidence>
<dbReference type="SMART" id="SM00320">
    <property type="entry name" value="WD40"/>
    <property type="match status" value="5"/>
</dbReference>
<dbReference type="InterPro" id="IPR050687">
    <property type="entry name" value="Dynein_IC"/>
</dbReference>
<evidence type="ECO:0000256" key="14">
    <source>
        <dbReference type="SAM" id="MobiDB-lite"/>
    </source>
</evidence>
<evidence type="ECO:0000313" key="15">
    <source>
        <dbReference type="EMBL" id="CAI9965016.1"/>
    </source>
</evidence>
<keyword evidence="17" id="KW-1185">Reference proteome</keyword>
<evidence type="ECO:0000256" key="2">
    <source>
        <dbReference type="ARBA" id="ARBA00022490"/>
    </source>
</evidence>
<dbReference type="Proteomes" id="UP001642409">
    <property type="component" value="Unassembled WGS sequence"/>
</dbReference>
<reference evidence="15" key="1">
    <citation type="submission" date="2023-06" db="EMBL/GenBank/DDBJ databases">
        <authorList>
            <person name="Kurt Z."/>
        </authorList>
    </citation>
    <scope>NUCLEOTIDE SEQUENCE</scope>
</reference>
<organism evidence="15">
    <name type="scientific">Hexamita inflata</name>
    <dbReference type="NCBI Taxonomy" id="28002"/>
    <lineage>
        <taxon>Eukaryota</taxon>
        <taxon>Metamonada</taxon>
        <taxon>Diplomonadida</taxon>
        <taxon>Hexamitidae</taxon>
        <taxon>Hexamitinae</taxon>
        <taxon>Hexamita</taxon>
    </lineage>
</organism>
<evidence type="ECO:0000256" key="10">
    <source>
        <dbReference type="ARBA" id="ARBA00040002"/>
    </source>
</evidence>
<keyword evidence="2" id="KW-0963">Cytoplasm</keyword>
<keyword evidence="3 12" id="KW-0853">WD repeat</keyword>
<evidence type="ECO:0000256" key="12">
    <source>
        <dbReference type="PROSITE-ProRule" id="PRU00221"/>
    </source>
</evidence>
<dbReference type="GO" id="GO:0005858">
    <property type="term" value="C:axonemal dynein complex"/>
    <property type="evidence" value="ECO:0007669"/>
    <property type="project" value="TreeGrafter"/>
</dbReference>
<evidence type="ECO:0000313" key="16">
    <source>
        <dbReference type="EMBL" id="CAL6111524.1"/>
    </source>
</evidence>
<dbReference type="InterPro" id="IPR036322">
    <property type="entry name" value="WD40_repeat_dom_sf"/>
</dbReference>
<evidence type="ECO:0000256" key="6">
    <source>
        <dbReference type="ARBA" id="ARBA00023069"/>
    </source>
</evidence>
<sequence>MDSREGSDHGDDQIQQEKIVRGFVRRGQPFVQDADALEAVTLAATPSRLLFLQQPRRFQKDTNARSEKLVQDVEKSNLAYSTQCTYNREHLNQTDVDVQTVQETMFHKACNTAQLTSVNVSIDANFLDIVQQNPESANLNTTQVQNEEHTTKKESSQHGDTDFDDEASIYTGKDDAVSEAGTAYTTGTHKTATKSINSIGSSMHEQDKLQLERAQTQANKLYQNKQFIQDLLLVEMLALQQPFYQHLNLFRASDVVLDQNIDYQQQLRKEFTAGNEVQQNLKVQELFVFKSDKLNNCKAIAIDFSLTDERLIVVGYSSNRYGAIAVWQPENQYSPKTLVYTRNEITCVKWFPVGKSIVGVGFADGSVCIFDLREQYLQFDNQGFVIPVLISNNNTGKHTSRVWDIQWVAGDVGVMQADQEGPQTSQNYDWDTLISVATDGRVVERSLKRNFEHRDILTLTNLAPHPVALVQNQKNSRMTIIRKLSAGLSVDFLDSTNYLVSGDDALIRKASRSYSEQTLMQYSGHLSSVYKVRVNQSVPKFFLSASADRTCKVWDVENPAALVTLKTPSQEHIYAAEWCPFKASVIVSGNRDGTIDVWDLARTTNDPQVIIPKLKTKISEDEEEVIEENKPVRCIAFNQKLPTFGVGYENGWVVVFRLFGVENGYLLKSMDQQAFVQVESEMMKAVLSQEGK</sequence>
<dbReference type="GO" id="GO:0003341">
    <property type="term" value="P:cilium movement"/>
    <property type="evidence" value="ECO:0007669"/>
    <property type="project" value="TreeGrafter"/>
</dbReference>
<evidence type="ECO:0000256" key="9">
    <source>
        <dbReference type="ARBA" id="ARBA00024190"/>
    </source>
</evidence>
<evidence type="ECO:0000256" key="7">
    <source>
        <dbReference type="ARBA" id="ARBA00023212"/>
    </source>
</evidence>
<dbReference type="PANTHER" id="PTHR12442">
    <property type="entry name" value="DYNEIN INTERMEDIATE CHAIN"/>
    <property type="match status" value="1"/>
</dbReference>
<keyword evidence="6" id="KW-0969">Cilium</keyword>
<dbReference type="PROSITE" id="PS50294">
    <property type="entry name" value="WD_REPEATS_REGION"/>
    <property type="match status" value="1"/>
</dbReference>
<keyword evidence="5" id="KW-0282">Flagellum</keyword>